<protein>
    <submittedName>
        <fullName evidence="1">Transcriptional activator spt7</fullName>
    </submittedName>
</protein>
<name>A0ACC2ZW94_9EURO</name>
<keyword evidence="2" id="KW-1185">Reference proteome</keyword>
<reference evidence="1" key="1">
    <citation type="submission" date="2022-10" db="EMBL/GenBank/DDBJ databases">
        <title>Culturing micro-colonial fungi from biological soil crusts in the Mojave desert and describing Neophaeococcomyces mojavensis, and introducing the new genera and species Taxawa tesnikishii.</title>
        <authorList>
            <person name="Kurbessoian T."/>
            <person name="Stajich J.E."/>
        </authorList>
    </citation>
    <scope>NUCLEOTIDE SEQUENCE</scope>
    <source>
        <strain evidence="1">JES_112</strain>
    </source>
</reference>
<evidence type="ECO:0000313" key="2">
    <source>
        <dbReference type="Proteomes" id="UP001172386"/>
    </source>
</evidence>
<evidence type="ECO:0000313" key="1">
    <source>
        <dbReference type="EMBL" id="KAJ9651952.1"/>
    </source>
</evidence>
<dbReference type="EMBL" id="JAPDRQ010000226">
    <property type="protein sequence ID" value="KAJ9651952.1"/>
    <property type="molecule type" value="Genomic_DNA"/>
</dbReference>
<gene>
    <name evidence="1" type="primary">SPT7_2</name>
    <name evidence="1" type="ORF">H2198_008778</name>
</gene>
<sequence length="764" mass="83195">MASRGRKAPAKKTSKAPNAARKSSVVESTPNPDTKPSLSQINSTTSNGVHADSEADMASQGHSTPPPGVLTPTALERGAGSVIDAASEMPDSEVPGLPFVGTPPEIEDDEYRLWKQKTKKERAMIAAARHRLFRGDKLNSDEEALLRSRSSMRKWQQMQQDHLGGQSLTDADDGKPNPDQGGPTLAEGLEPEEESMLPDYYHPLAAIPDLDPRLRWENDTEGHVIEQNAEFLRLYPSGKFVAPEGKLSKRMADNMHQIQETRKIVSKIGVVKQMQLQTQIYQNQFTKYEPAPFFEADVKDHVMTDDGPLMAPWVSKAALTRSIGEIFFHAGFEEFQPSAIDAIADMAGHFFQNLCSNFSNYLTEEKISVSAPITTATSTQKTTSSDTLLKPAVTSEEAVLHTLHESGLSITDLDYYAHEEMDRVAQRLQTMYDRMRSHYAELLKPALTDDTAQGSGSFETGEQYTSGDFADDLGEDFFGFKELGLDREFGLVNLSVPLHLLHNRLSTAAQQTTNTGDASEKLFAPPPPFPRVNVENVEQEIGLVKGFFKKRLKENGDRPLPEDLDLPVKQRRGYGRARVPATGKIGDGKALGNSPQKKAPVAAKSVGATASKLNLTNGVNIKEEKKKKTAQTINGVNGDVTVDSNNIGVDEVDHAGMDPPSPSPHVNGDVSSEKAQGSQQQQQKTPSKPPLKQRPSSASLKVDTDANGDTMTNGDFSDMINGMDSPPHSADGSGPDQRRKVKSKGKNKAKDGDGDAAMISPESL</sequence>
<comment type="caution">
    <text evidence="1">The sequence shown here is derived from an EMBL/GenBank/DDBJ whole genome shotgun (WGS) entry which is preliminary data.</text>
</comment>
<proteinExistence type="predicted"/>
<dbReference type="Proteomes" id="UP001172386">
    <property type="component" value="Unassembled WGS sequence"/>
</dbReference>
<organism evidence="1 2">
    <name type="scientific">Neophaeococcomyces mojaviensis</name>
    <dbReference type="NCBI Taxonomy" id="3383035"/>
    <lineage>
        <taxon>Eukaryota</taxon>
        <taxon>Fungi</taxon>
        <taxon>Dikarya</taxon>
        <taxon>Ascomycota</taxon>
        <taxon>Pezizomycotina</taxon>
        <taxon>Eurotiomycetes</taxon>
        <taxon>Chaetothyriomycetidae</taxon>
        <taxon>Chaetothyriales</taxon>
        <taxon>Chaetothyriales incertae sedis</taxon>
        <taxon>Neophaeococcomyces</taxon>
    </lineage>
</organism>
<accession>A0ACC2ZW94</accession>